<evidence type="ECO:0000313" key="2">
    <source>
        <dbReference type="Proteomes" id="UP000663862"/>
    </source>
</evidence>
<dbReference type="EMBL" id="CAJOBQ010010616">
    <property type="protein sequence ID" value="CAF4706202.1"/>
    <property type="molecule type" value="Genomic_DNA"/>
</dbReference>
<dbReference type="Proteomes" id="UP000663862">
    <property type="component" value="Unassembled WGS sequence"/>
</dbReference>
<dbReference type="PANTHER" id="PTHR33604:SF3">
    <property type="entry name" value="OSJNBA0004B13.7 PROTEIN"/>
    <property type="match status" value="1"/>
</dbReference>
<accession>A0A821INI1</accession>
<dbReference type="PANTHER" id="PTHR33604">
    <property type="entry name" value="OSJNBA0004B13.7 PROTEIN"/>
    <property type="match status" value="1"/>
</dbReference>
<dbReference type="AlphaFoldDB" id="A0A821INI1"/>
<protein>
    <submittedName>
        <fullName evidence="1">Uncharacterized protein</fullName>
    </submittedName>
</protein>
<reference evidence="1" key="1">
    <citation type="submission" date="2021-02" db="EMBL/GenBank/DDBJ databases">
        <authorList>
            <person name="Nowell W R."/>
        </authorList>
    </citation>
    <scope>NUCLEOTIDE SEQUENCE</scope>
</reference>
<gene>
    <name evidence="1" type="ORF">TSG867_LOCUS33541</name>
</gene>
<feature type="non-terminal residue" evidence="1">
    <location>
        <position position="1"/>
    </location>
</feature>
<name>A0A821INI1_9BILA</name>
<organism evidence="1 2">
    <name type="scientific">Rotaria socialis</name>
    <dbReference type="NCBI Taxonomy" id="392032"/>
    <lineage>
        <taxon>Eukaryota</taxon>
        <taxon>Metazoa</taxon>
        <taxon>Spiralia</taxon>
        <taxon>Gnathifera</taxon>
        <taxon>Rotifera</taxon>
        <taxon>Eurotatoria</taxon>
        <taxon>Bdelloidea</taxon>
        <taxon>Philodinida</taxon>
        <taxon>Philodinidae</taxon>
        <taxon>Rotaria</taxon>
    </lineage>
</organism>
<comment type="caution">
    <text evidence="1">The sequence shown here is derived from an EMBL/GenBank/DDBJ whole genome shotgun (WGS) entry which is preliminary data.</text>
</comment>
<feature type="non-terminal residue" evidence="1">
    <location>
        <position position="131"/>
    </location>
</feature>
<sequence length="131" mass="15530">MFGLSLQHQHTVLGQRTSFRIRSIGKELNETGAPVFFKYQLLGTWGAVFFPEHWHAFLKWIAAVKIDDMEAGCTPSGLVSTQWWMERYRTGRIWETWFIRFSFERGWYSLYTNFPNREAFAVSYRESGLNF</sequence>
<proteinExistence type="predicted"/>
<evidence type="ECO:0000313" key="1">
    <source>
        <dbReference type="EMBL" id="CAF4706202.1"/>
    </source>
</evidence>